<dbReference type="InParanoid" id="A0A6P8HNS8"/>
<sequence length="611" mass="69292">MMSDPESHFELILSRVREQLNQERLQLWLPPFTVEGESKGRYPEELVSRFSKTLGITSPTIIEAFEHLRQHALDKLEARNRFKESGIATLKVRVAGSQIGKIDIIIGLQCTGAELIKKISSEFHVDVDRLKLICNGQVINEDNTLESQSVKNSNQILVIQLSETEVEARKKQQENEKMTSQVMRTRQAAEALSKRTDAGKSEKMQYFLEINDQEGRPLNLPENERKALALAMTLHEKGKSILKHKNYAEALVYLLEADKEFSQCRAEILNAVDNYAILCLDIVWCYLCLKSINDLPDAEKRLETCQECFEKSYGRNLERLTVVRGGTGRELALLVRLHALRAVCAYHKRQYDVAMRTLDKAEQEIRKLHVDDDHLSQLVSMGFSIREARLGLRACDGDVTIAIDYITRTKQERKERRERERKERRRERMQRRLGKTADGEWVNLSRLEDLVSMGFPRQSAAEVLRQSNNSMDKALQVLQDHPELLDLPPDRLGDLAFDVPDELVAQILSMGFNIEAAKEALRRFGGNGRRAIEELVAAGGVLPSSSSSSYDEQSGSSSENEDPELEKAVEELVPDITSDEDAYLDLALEDEAAVVAEYKALLLSRGYGMKS</sequence>
<dbReference type="GO" id="GO:2000058">
    <property type="term" value="P:regulation of ubiquitin-dependent protein catabolic process"/>
    <property type="evidence" value="ECO:0007669"/>
    <property type="project" value="TreeGrafter"/>
</dbReference>
<evidence type="ECO:0000256" key="2">
    <source>
        <dbReference type="SAM" id="MobiDB-lite"/>
    </source>
</evidence>
<keyword evidence="1" id="KW-0175">Coiled coil</keyword>
<dbReference type="PANTHER" id="PTHR12948:SF3">
    <property type="entry name" value="NEDD8 ULTIMATE BUSTER 1"/>
    <property type="match status" value="1"/>
</dbReference>
<organism evidence="5 6">
    <name type="scientific">Actinia tenebrosa</name>
    <name type="common">Australian red waratah sea anemone</name>
    <dbReference type="NCBI Taxonomy" id="6105"/>
    <lineage>
        <taxon>Eukaryota</taxon>
        <taxon>Metazoa</taxon>
        <taxon>Cnidaria</taxon>
        <taxon>Anthozoa</taxon>
        <taxon>Hexacorallia</taxon>
        <taxon>Actiniaria</taxon>
        <taxon>Actiniidae</taxon>
        <taxon>Actinia</taxon>
    </lineage>
</organism>
<dbReference type="SUPFAM" id="SSF54236">
    <property type="entry name" value="Ubiquitin-like"/>
    <property type="match status" value="1"/>
</dbReference>
<feature type="compositionally biased region" description="Basic residues" evidence="2">
    <location>
        <begin position="422"/>
        <end position="431"/>
    </location>
</feature>
<dbReference type="InterPro" id="IPR041207">
    <property type="entry name" value="NUB1_ubiquitin-like_dom"/>
</dbReference>
<dbReference type="InterPro" id="IPR029071">
    <property type="entry name" value="Ubiquitin-like_domsf"/>
</dbReference>
<dbReference type="SMART" id="SM00213">
    <property type="entry name" value="UBQ"/>
    <property type="match status" value="1"/>
</dbReference>
<evidence type="ECO:0000256" key="1">
    <source>
        <dbReference type="SAM" id="Coils"/>
    </source>
</evidence>
<evidence type="ECO:0000259" key="3">
    <source>
        <dbReference type="PROSITE" id="PS50030"/>
    </source>
</evidence>
<feature type="domain" description="UBA" evidence="3">
    <location>
        <begin position="436"/>
        <end position="481"/>
    </location>
</feature>
<dbReference type="AlphaFoldDB" id="A0A6P8HNS8"/>
<feature type="domain" description="UBA" evidence="3">
    <location>
        <begin position="369"/>
        <end position="409"/>
    </location>
</feature>
<dbReference type="GeneID" id="116293410"/>
<proteinExistence type="predicted"/>
<feature type="domain" description="UBA" evidence="3">
    <location>
        <begin position="498"/>
        <end position="538"/>
    </location>
</feature>
<feature type="compositionally biased region" description="Low complexity" evidence="2">
    <location>
        <begin position="544"/>
        <end position="558"/>
    </location>
</feature>
<dbReference type="RefSeq" id="XP_031556693.1">
    <property type="nucleotide sequence ID" value="XM_031700833.1"/>
</dbReference>
<dbReference type="InterPro" id="IPR015940">
    <property type="entry name" value="UBA"/>
</dbReference>
<dbReference type="CDD" id="cd14291">
    <property type="entry name" value="UBA1_NUB1_like"/>
    <property type="match status" value="1"/>
</dbReference>
<keyword evidence="5" id="KW-1185">Reference proteome</keyword>
<feature type="compositionally biased region" description="Basic and acidic residues" evidence="2">
    <location>
        <begin position="412"/>
        <end position="421"/>
    </location>
</feature>
<reference evidence="6" key="1">
    <citation type="submission" date="2025-08" db="UniProtKB">
        <authorList>
            <consortium name="RefSeq"/>
        </authorList>
    </citation>
    <scope>IDENTIFICATION</scope>
    <source>
        <tissue evidence="6">Tentacle</tissue>
    </source>
</reference>
<accession>A0A6P8HNS8</accession>
<dbReference type="Pfam" id="PF00627">
    <property type="entry name" value="UBA"/>
    <property type="match status" value="2"/>
</dbReference>
<dbReference type="Gene3D" id="1.10.8.10">
    <property type="entry name" value="DNA helicase RuvA subunit, C-terminal domain"/>
    <property type="match status" value="3"/>
</dbReference>
<feature type="region of interest" description="Disordered" evidence="2">
    <location>
        <begin position="543"/>
        <end position="566"/>
    </location>
</feature>
<evidence type="ECO:0000313" key="5">
    <source>
        <dbReference type="Proteomes" id="UP000515163"/>
    </source>
</evidence>
<name>A0A6P8HNS8_ACTTE</name>
<evidence type="ECO:0000259" key="4">
    <source>
        <dbReference type="PROSITE" id="PS50053"/>
    </source>
</evidence>
<dbReference type="PROSITE" id="PS50053">
    <property type="entry name" value="UBIQUITIN_2"/>
    <property type="match status" value="1"/>
</dbReference>
<feature type="region of interest" description="Disordered" evidence="2">
    <location>
        <begin position="412"/>
        <end position="431"/>
    </location>
</feature>
<dbReference type="Proteomes" id="UP000515163">
    <property type="component" value="Unplaced"/>
</dbReference>
<feature type="coiled-coil region" evidence="1">
    <location>
        <begin position="161"/>
        <end position="195"/>
    </location>
</feature>
<dbReference type="FunCoup" id="A0A6P8HNS8">
    <property type="interactions" value="2145"/>
</dbReference>
<protein>
    <submittedName>
        <fullName evidence="6">NEDD8 ultimate buster 1-like</fullName>
    </submittedName>
</protein>
<dbReference type="CDD" id="cd17062">
    <property type="entry name" value="Ubl_NUB1"/>
    <property type="match status" value="1"/>
</dbReference>
<dbReference type="Gene3D" id="3.10.20.90">
    <property type="entry name" value="Phosphatidylinositol 3-kinase Catalytic Subunit, Chain A, domain 1"/>
    <property type="match status" value="1"/>
</dbReference>
<dbReference type="SUPFAM" id="SSF46934">
    <property type="entry name" value="UBA-like"/>
    <property type="match status" value="3"/>
</dbReference>
<dbReference type="OrthoDB" id="434245at2759"/>
<dbReference type="InterPro" id="IPR000626">
    <property type="entry name" value="Ubiquitin-like_dom"/>
</dbReference>
<gene>
    <name evidence="6" type="primary">LOC116293410</name>
</gene>
<dbReference type="PANTHER" id="PTHR12948">
    <property type="entry name" value="NEDD8 ULTIMATE BUSTER-1 BS4 PROTEIN"/>
    <property type="match status" value="1"/>
</dbReference>
<feature type="domain" description="Ubiquitin-like" evidence="4">
    <location>
        <begin position="88"/>
        <end position="159"/>
    </location>
</feature>
<dbReference type="PROSITE" id="PS50030">
    <property type="entry name" value="UBA"/>
    <property type="match status" value="3"/>
</dbReference>
<dbReference type="Pfam" id="PF18037">
    <property type="entry name" value="Ubiquitin_5"/>
    <property type="match status" value="1"/>
</dbReference>
<dbReference type="KEGG" id="aten:116293410"/>
<dbReference type="SMART" id="SM00165">
    <property type="entry name" value="UBA"/>
    <property type="match status" value="3"/>
</dbReference>
<evidence type="ECO:0000313" key="6">
    <source>
        <dbReference type="RefSeq" id="XP_031556693.1"/>
    </source>
</evidence>
<dbReference type="InterPro" id="IPR009060">
    <property type="entry name" value="UBA-like_sf"/>
</dbReference>
<dbReference type="InterPro" id="IPR039749">
    <property type="entry name" value="NUB1"/>
</dbReference>